<comment type="caution">
    <text evidence="3">The sequence shown here is derived from an EMBL/GenBank/DDBJ whole genome shotgun (WGS) entry which is preliminary data.</text>
</comment>
<dbReference type="Gene3D" id="3.30.420.10">
    <property type="entry name" value="Ribonuclease H-like superfamily/Ribonuclease H"/>
    <property type="match status" value="1"/>
</dbReference>
<dbReference type="Pfam" id="PF13966">
    <property type="entry name" value="zf-RVT"/>
    <property type="match status" value="1"/>
</dbReference>
<proteinExistence type="predicted"/>
<dbReference type="GO" id="GO:0003676">
    <property type="term" value="F:nucleic acid binding"/>
    <property type="evidence" value="ECO:0007669"/>
    <property type="project" value="InterPro"/>
</dbReference>
<dbReference type="InterPro" id="IPR026960">
    <property type="entry name" value="RVT-Znf"/>
</dbReference>
<organism evidence="3 4">
    <name type="scientific">Microthlaspi erraticum</name>
    <dbReference type="NCBI Taxonomy" id="1685480"/>
    <lineage>
        <taxon>Eukaryota</taxon>
        <taxon>Viridiplantae</taxon>
        <taxon>Streptophyta</taxon>
        <taxon>Embryophyta</taxon>
        <taxon>Tracheophyta</taxon>
        <taxon>Spermatophyta</taxon>
        <taxon>Magnoliopsida</taxon>
        <taxon>eudicotyledons</taxon>
        <taxon>Gunneridae</taxon>
        <taxon>Pentapetalae</taxon>
        <taxon>rosids</taxon>
        <taxon>malvids</taxon>
        <taxon>Brassicales</taxon>
        <taxon>Brassicaceae</taxon>
        <taxon>Coluteocarpeae</taxon>
        <taxon>Microthlaspi</taxon>
    </lineage>
</organism>
<dbReference type="Proteomes" id="UP000467841">
    <property type="component" value="Unassembled WGS sequence"/>
</dbReference>
<dbReference type="InterPro" id="IPR012337">
    <property type="entry name" value="RNaseH-like_sf"/>
</dbReference>
<dbReference type="PANTHER" id="PTHR34146">
    <property type="entry name" value="POLYNUCLEOTIDYL TRANSFERASE, RIBONUCLEASE H-LIKE SUPERFAMILY PROTEIN-RELATED"/>
    <property type="match status" value="1"/>
</dbReference>
<feature type="domain" description="RNase H type-1" evidence="1">
    <location>
        <begin position="233"/>
        <end position="353"/>
    </location>
</feature>
<evidence type="ECO:0000259" key="2">
    <source>
        <dbReference type="Pfam" id="PF13966"/>
    </source>
</evidence>
<gene>
    <name evidence="3" type="ORF">MERR_LOCUS32502</name>
</gene>
<accession>A0A6D2JWD4</accession>
<protein>
    <submittedName>
        <fullName evidence="3">Uncharacterized protein</fullName>
    </submittedName>
</protein>
<name>A0A6D2JWD4_9BRAS</name>
<dbReference type="EMBL" id="CACVBM020001318">
    <property type="protein sequence ID" value="CAA7045267.1"/>
    <property type="molecule type" value="Genomic_DNA"/>
</dbReference>
<evidence type="ECO:0000259" key="1">
    <source>
        <dbReference type="Pfam" id="PF13456"/>
    </source>
</evidence>
<reference evidence="3" key="1">
    <citation type="submission" date="2020-01" db="EMBL/GenBank/DDBJ databases">
        <authorList>
            <person name="Mishra B."/>
        </authorList>
    </citation>
    <scope>NUCLEOTIDE SEQUENCE [LARGE SCALE GENOMIC DNA]</scope>
</reference>
<dbReference type="InterPro" id="IPR036397">
    <property type="entry name" value="RNaseH_sf"/>
</dbReference>
<evidence type="ECO:0000313" key="4">
    <source>
        <dbReference type="Proteomes" id="UP000467841"/>
    </source>
</evidence>
<dbReference type="InterPro" id="IPR002156">
    <property type="entry name" value="RNaseH_domain"/>
</dbReference>
<dbReference type="CDD" id="cd06222">
    <property type="entry name" value="RNase_H_like"/>
    <property type="match status" value="1"/>
</dbReference>
<keyword evidence="4" id="KW-1185">Reference proteome</keyword>
<feature type="domain" description="Reverse transcriptase zinc-binding" evidence="2">
    <location>
        <begin position="55"/>
        <end position="124"/>
    </location>
</feature>
<evidence type="ECO:0000313" key="3">
    <source>
        <dbReference type="EMBL" id="CAA7045267.1"/>
    </source>
</evidence>
<dbReference type="Pfam" id="PF13456">
    <property type="entry name" value="RVT_3"/>
    <property type="match status" value="1"/>
</dbReference>
<dbReference type="OrthoDB" id="1106861at2759"/>
<sequence>MLPHHLPSILSIRPSIMGTQDSYIWLPSKTGDYTAKTGYHIARSLLEKPADNHLSTINWNADIWLGQFSLKLKIFLWKITQKALPTGENLLNRGLFDSVCCIHCGELETTEHLFFLCEYARKVWALAPFSRAVDLSSVSFEASLKTLKSLVCLPPTGISSGSFFPWICWTIWSARNYHIFEERLFPPEETILKAIKDAREWHEAQIKVENQPPVRLFSNPHQRLHPETILCYTDGSWKSESEIAGAAWIFTTQDDTQIASGTTAEAFAPSPLTAEAIAIRSALIQALEMNFLHLQIKSDAQDLLRAITSREKIKEIHSLLSDITSLAQLFTSISFRFIPRSENSKADSLAKSAACDFVVGLLEPLHFHQL</sequence>
<dbReference type="SUPFAM" id="SSF53098">
    <property type="entry name" value="Ribonuclease H-like"/>
    <property type="match status" value="1"/>
</dbReference>
<dbReference type="InterPro" id="IPR044730">
    <property type="entry name" value="RNase_H-like_dom_plant"/>
</dbReference>
<dbReference type="PANTHER" id="PTHR34146:SF11">
    <property type="entry name" value="RIBONUCLEASE H-LIKE SUPERFAMILY PROTEIN"/>
    <property type="match status" value="1"/>
</dbReference>
<dbReference type="GO" id="GO:0004523">
    <property type="term" value="F:RNA-DNA hybrid ribonuclease activity"/>
    <property type="evidence" value="ECO:0007669"/>
    <property type="project" value="InterPro"/>
</dbReference>
<dbReference type="AlphaFoldDB" id="A0A6D2JWD4"/>